<evidence type="ECO:0000256" key="1">
    <source>
        <dbReference type="SAM" id="Coils"/>
    </source>
</evidence>
<name>A0A814TPR0_9BILA</name>
<keyword evidence="1" id="KW-0175">Coiled coil</keyword>
<accession>A0A814TPR0</accession>
<dbReference type="EMBL" id="CAJNOI010000102">
    <property type="protein sequence ID" value="CAF1062638.1"/>
    <property type="molecule type" value="Genomic_DNA"/>
</dbReference>
<evidence type="ECO:0000259" key="2">
    <source>
        <dbReference type="Pfam" id="PF01926"/>
    </source>
</evidence>
<proteinExistence type="predicted"/>
<feature type="coiled-coil region" evidence="1">
    <location>
        <begin position="38"/>
        <end position="97"/>
    </location>
</feature>
<evidence type="ECO:0000313" key="6">
    <source>
        <dbReference type="EMBL" id="CAF1578987.1"/>
    </source>
</evidence>
<evidence type="ECO:0000313" key="7">
    <source>
        <dbReference type="Proteomes" id="UP000663832"/>
    </source>
</evidence>
<dbReference type="Proteomes" id="UP000663877">
    <property type="component" value="Unassembled WGS sequence"/>
</dbReference>
<dbReference type="SUPFAM" id="SSF52540">
    <property type="entry name" value="P-loop containing nucleoside triphosphate hydrolases"/>
    <property type="match status" value="1"/>
</dbReference>
<evidence type="ECO:0000313" key="4">
    <source>
        <dbReference type="EMBL" id="CAF1160977.1"/>
    </source>
</evidence>
<dbReference type="OrthoDB" id="10050016at2759"/>
<dbReference type="EMBL" id="CAJNOM010000160">
    <property type="protein sequence ID" value="CAF1160977.1"/>
    <property type="molecule type" value="Genomic_DNA"/>
</dbReference>
<feature type="domain" description="G" evidence="2">
    <location>
        <begin position="129"/>
        <end position="232"/>
    </location>
</feature>
<dbReference type="Proteomes" id="UP000663832">
    <property type="component" value="Unassembled WGS sequence"/>
</dbReference>
<dbReference type="InterPro" id="IPR027417">
    <property type="entry name" value="P-loop_NTPase"/>
</dbReference>
<gene>
    <name evidence="3" type="ORF">BJG266_LOCUS19252</name>
    <name evidence="5" type="ORF">BJG266_LOCUS32698</name>
    <name evidence="4" type="ORF">QVE165_LOCUS23554</name>
    <name evidence="6" type="ORF">QVE165_LOCUS49779</name>
</gene>
<sequence length="289" mass="32737">MSWLSVIPVGAQAVGILLNAVGLGKESKPSIDEKCMRLLENEQRARLAELDNKKLIEEMQRKEEAQKEKDREADAQYKKLHERMVELLEKLEKKKLTSFDAIADNDKEAKGAISKLAKEAKPLGLEGNNIALFGVTSAGKSTMLNKLYGKKVAETGIGETTLEIQSYAAKGFTLWDIPGKNDEVSYMSMQYMSFFKGLTHRIILVTYTVKENSSMMKLLDAIGLDYDIVVNKMDQIDDEEEPRFREEIQKEVQRLGLKGIGRIFYVSAKFPAQFPDWLAMVDYLTNPRK</sequence>
<keyword evidence="7" id="KW-1185">Reference proteome</keyword>
<protein>
    <recommendedName>
        <fullName evidence="2">G domain-containing protein</fullName>
    </recommendedName>
</protein>
<dbReference type="EMBL" id="CAJNOM010000927">
    <property type="protein sequence ID" value="CAF1578987.1"/>
    <property type="molecule type" value="Genomic_DNA"/>
</dbReference>
<comment type="caution">
    <text evidence="4">The sequence shown here is derived from an EMBL/GenBank/DDBJ whole genome shotgun (WGS) entry which is preliminary data.</text>
</comment>
<dbReference type="InterPro" id="IPR006073">
    <property type="entry name" value="GTP-bd"/>
</dbReference>
<dbReference type="GO" id="GO:0005525">
    <property type="term" value="F:GTP binding"/>
    <property type="evidence" value="ECO:0007669"/>
    <property type="project" value="InterPro"/>
</dbReference>
<dbReference type="Pfam" id="PF01926">
    <property type="entry name" value="MMR_HSR1"/>
    <property type="match status" value="1"/>
</dbReference>
<dbReference type="Gene3D" id="3.40.50.300">
    <property type="entry name" value="P-loop containing nucleotide triphosphate hydrolases"/>
    <property type="match status" value="1"/>
</dbReference>
<dbReference type="EMBL" id="CAJNOI010000567">
    <property type="protein sequence ID" value="CAF1308840.1"/>
    <property type="molecule type" value="Genomic_DNA"/>
</dbReference>
<dbReference type="AlphaFoldDB" id="A0A814TPR0"/>
<organism evidence="4 7">
    <name type="scientific">Adineta steineri</name>
    <dbReference type="NCBI Taxonomy" id="433720"/>
    <lineage>
        <taxon>Eukaryota</taxon>
        <taxon>Metazoa</taxon>
        <taxon>Spiralia</taxon>
        <taxon>Gnathifera</taxon>
        <taxon>Rotifera</taxon>
        <taxon>Eurotatoria</taxon>
        <taxon>Bdelloidea</taxon>
        <taxon>Adinetida</taxon>
        <taxon>Adinetidae</taxon>
        <taxon>Adineta</taxon>
    </lineage>
</organism>
<evidence type="ECO:0000313" key="3">
    <source>
        <dbReference type="EMBL" id="CAF1062638.1"/>
    </source>
</evidence>
<reference evidence="4" key="1">
    <citation type="submission" date="2021-02" db="EMBL/GenBank/DDBJ databases">
        <authorList>
            <person name="Nowell W R."/>
        </authorList>
    </citation>
    <scope>NUCLEOTIDE SEQUENCE</scope>
</reference>
<evidence type="ECO:0000313" key="5">
    <source>
        <dbReference type="EMBL" id="CAF1308840.1"/>
    </source>
</evidence>